<reference evidence="6 7" key="1">
    <citation type="journal article" date="2016" name="Nat. Commun.">
        <title>Thousands of microbial genomes shed light on interconnected biogeochemical processes in an aquifer system.</title>
        <authorList>
            <person name="Anantharaman K."/>
            <person name="Brown C.T."/>
            <person name="Hug L.A."/>
            <person name="Sharon I."/>
            <person name="Castelle C.J."/>
            <person name="Probst A.J."/>
            <person name="Thomas B.C."/>
            <person name="Singh A."/>
            <person name="Wilkins M.J."/>
            <person name="Karaoz U."/>
            <person name="Brodie E.L."/>
            <person name="Williams K.H."/>
            <person name="Hubbard S.S."/>
            <person name="Banfield J.F."/>
        </authorList>
    </citation>
    <scope>NUCLEOTIDE SEQUENCE [LARGE SCALE GENOMIC DNA]</scope>
</reference>
<dbReference type="Proteomes" id="UP000177701">
    <property type="component" value="Unassembled WGS sequence"/>
</dbReference>
<dbReference type="InterPro" id="IPR018449">
    <property type="entry name" value="NIL_domain"/>
</dbReference>
<dbReference type="SUPFAM" id="SSF55021">
    <property type="entry name" value="ACT-like"/>
    <property type="match status" value="1"/>
</dbReference>
<dbReference type="Pfam" id="PF09383">
    <property type="entry name" value="NIL"/>
    <property type="match status" value="1"/>
</dbReference>
<gene>
    <name evidence="6" type="ORF">A2V47_08855</name>
</gene>
<dbReference type="AlphaFoldDB" id="A0A1F5AG05"/>
<evidence type="ECO:0000256" key="3">
    <source>
        <dbReference type="ARBA" id="ARBA00023004"/>
    </source>
</evidence>
<dbReference type="InterPro" id="IPR017900">
    <property type="entry name" value="4Fe4S_Fe_S_CS"/>
</dbReference>
<evidence type="ECO:0000313" key="6">
    <source>
        <dbReference type="EMBL" id="OGD17433.1"/>
    </source>
</evidence>
<dbReference type="InterPro" id="IPR017896">
    <property type="entry name" value="4Fe4S_Fe-S-bd"/>
</dbReference>
<dbReference type="Pfam" id="PF12838">
    <property type="entry name" value="Fer4_7"/>
    <property type="match status" value="1"/>
</dbReference>
<dbReference type="GO" id="GO:0046872">
    <property type="term" value="F:metal ion binding"/>
    <property type="evidence" value="ECO:0007669"/>
    <property type="project" value="UniProtKB-KW"/>
</dbReference>
<dbReference type="PANTHER" id="PTHR43687:SF1">
    <property type="entry name" value="FERREDOXIN III"/>
    <property type="match status" value="1"/>
</dbReference>
<dbReference type="PANTHER" id="PTHR43687">
    <property type="entry name" value="ADENYLYLSULFATE REDUCTASE, BETA SUBUNIT"/>
    <property type="match status" value="1"/>
</dbReference>
<keyword evidence="2" id="KW-0479">Metal-binding</keyword>
<dbReference type="PROSITE" id="PS51379">
    <property type="entry name" value="4FE4S_FER_2"/>
    <property type="match status" value="2"/>
</dbReference>
<evidence type="ECO:0000256" key="4">
    <source>
        <dbReference type="ARBA" id="ARBA00023014"/>
    </source>
</evidence>
<organism evidence="6 7">
    <name type="scientific">Candidatus Sediminicultor quintus</name>
    <dbReference type="NCBI Taxonomy" id="1797291"/>
    <lineage>
        <taxon>Bacteria</taxon>
        <taxon>Pseudomonadati</taxon>
        <taxon>Atribacterota</taxon>
        <taxon>Candidatus Phoenicimicrobiia</taxon>
        <taxon>Candidatus Pheonicimicrobiales</taxon>
        <taxon>Candidatus Phoenicimicrobiaceae</taxon>
        <taxon>Candidatus Sediminicultor</taxon>
    </lineage>
</organism>
<dbReference type="SUPFAM" id="SSF54862">
    <property type="entry name" value="4Fe-4S ferredoxins"/>
    <property type="match status" value="1"/>
</dbReference>
<keyword evidence="4" id="KW-0411">Iron-sulfur</keyword>
<dbReference type="STRING" id="1797291.A2V47_08855"/>
<sequence>MIKKKVILNFSPENVERPVTYQLIKKYDLWVNILQAKFEPKLGGKLLLELNGSEDQIKEGLSFVRQIGVEVMLLEQEVLWDEKRCIDCGACVSICPTGVLSLDQMTYKLKFDYEKCIVCGNCVEACPLQAIKVTF</sequence>
<dbReference type="Gene3D" id="3.30.70.260">
    <property type="match status" value="1"/>
</dbReference>
<evidence type="ECO:0000256" key="2">
    <source>
        <dbReference type="ARBA" id="ARBA00022723"/>
    </source>
</evidence>
<protein>
    <submittedName>
        <fullName evidence="6">Ferredoxin</fullName>
    </submittedName>
</protein>
<dbReference type="InterPro" id="IPR045865">
    <property type="entry name" value="ACT-like_dom_sf"/>
</dbReference>
<dbReference type="SMART" id="SM00930">
    <property type="entry name" value="NIL"/>
    <property type="match status" value="1"/>
</dbReference>
<accession>A0A1F5AG05</accession>
<evidence type="ECO:0000313" key="7">
    <source>
        <dbReference type="Proteomes" id="UP000177701"/>
    </source>
</evidence>
<keyword evidence="1" id="KW-0004">4Fe-4S</keyword>
<dbReference type="Gene3D" id="3.30.70.20">
    <property type="match status" value="2"/>
</dbReference>
<dbReference type="EMBL" id="MEYH01000005">
    <property type="protein sequence ID" value="OGD17433.1"/>
    <property type="molecule type" value="Genomic_DNA"/>
</dbReference>
<comment type="caution">
    <text evidence="6">The sequence shown here is derived from an EMBL/GenBank/DDBJ whole genome shotgun (WGS) entry which is preliminary data.</text>
</comment>
<dbReference type="PROSITE" id="PS00198">
    <property type="entry name" value="4FE4S_FER_1"/>
    <property type="match status" value="2"/>
</dbReference>
<evidence type="ECO:0000259" key="5">
    <source>
        <dbReference type="PROSITE" id="PS51379"/>
    </source>
</evidence>
<feature type="domain" description="4Fe-4S ferredoxin-type" evidence="5">
    <location>
        <begin position="76"/>
        <end position="105"/>
    </location>
</feature>
<name>A0A1F5AG05_9BACT</name>
<keyword evidence="3" id="KW-0408">Iron</keyword>
<proteinExistence type="predicted"/>
<dbReference type="GO" id="GO:0051539">
    <property type="term" value="F:4 iron, 4 sulfur cluster binding"/>
    <property type="evidence" value="ECO:0007669"/>
    <property type="project" value="UniProtKB-KW"/>
</dbReference>
<dbReference type="InterPro" id="IPR050572">
    <property type="entry name" value="Fe-S_Ferredoxin"/>
</dbReference>
<feature type="domain" description="4Fe-4S ferredoxin-type" evidence="5">
    <location>
        <begin position="107"/>
        <end position="135"/>
    </location>
</feature>
<evidence type="ECO:0000256" key="1">
    <source>
        <dbReference type="ARBA" id="ARBA00022485"/>
    </source>
</evidence>